<gene>
    <name evidence="5" type="ORF">NK118_13520</name>
</gene>
<keyword evidence="2" id="KW-1133">Transmembrane helix</keyword>
<dbReference type="PROSITE" id="PS50234">
    <property type="entry name" value="VWFA"/>
    <property type="match status" value="1"/>
</dbReference>
<reference evidence="5 6" key="1">
    <citation type="journal article" date="2022" name="Genome Biol. Evol.">
        <title>Host diet, physiology and behaviors set the stage for Lachnospiraceae cladogenesis.</title>
        <authorList>
            <person name="Vera-Ponce De Leon A."/>
            <person name="Schneider M."/>
            <person name="Jahnes B.C."/>
            <person name="Sadowski V."/>
            <person name="Camuy-Velez L.A."/>
            <person name="Duan J."/>
            <person name="Sabree Z.L."/>
        </authorList>
    </citation>
    <scope>NUCLEOTIDE SEQUENCE [LARGE SCALE GENOMIC DNA]</scope>
    <source>
        <strain evidence="5 6">PAL227</strain>
    </source>
</reference>
<feature type="compositionally biased region" description="Acidic residues" evidence="1">
    <location>
        <begin position="175"/>
        <end position="190"/>
    </location>
</feature>
<feature type="transmembrane region" description="Helical" evidence="2">
    <location>
        <begin position="962"/>
        <end position="981"/>
    </location>
</feature>
<dbReference type="Pfam" id="PF17802">
    <property type="entry name" value="SpaA"/>
    <property type="match status" value="1"/>
</dbReference>
<dbReference type="InterPro" id="IPR055384">
    <property type="entry name" value="DUF7604"/>
</dbReference>
<keyword evidence="2" id="KW-0812">Transmembrane</keyword>
<feature type="compositionally biased region" description="Polar residues" evidence="1">
    <location>
        <begin position="204"/>
        <end position="217"/>
    </location>
</feature>
<evidence type="ECO:0000256" key="3">
    <source>
        <dbReference type="SAM" id="SignalP"/>
    </source>
</evidence>
<accession>A0ABT1EKN1</accession>
<dbReference type="InterPro" id="IPR013783">
    <property type="entry name" value="Ig-like_fold"/>
</dbReference>
<dbReference type="Pfam" id="PF24558">
    <property type="entry name" value="DUF7604"/>
    <property type="match status" value="1"/>
</dbReference>
<name>A0ABT1EKN1_9FIRM</name>
<dbReference type="SMART" id="SM00327">
    <property type="entry name" value="VWA"/>
    <property type="match status" value="1"/>
</dbReference>
<keyword evidence="2" id="KW-0472">Membrane</keyword>
<comment type="caution">
    <text evidence="5">The sequence shown here is derived from an EMBL/GenBank/DDBJ whole genome shotgun (WGS) entry which is preliminary data.</text>
</comment>
<dbReference type="InterPro" id="IPR036465">
    <property type="entry name" value="vWFA_dom_sf"/>
</dbReference>
<dbReference type="RefSeq" id="WP_262070147.1">
    <property type="nucleotide sequence ID" value="NZ_JAMXOC010000027.1"/>
</dbReference>
<dbReference type="Gene3D" id="3.40.50.410">
    <property type="entry name" value="von Willebrand factor, type A domain"/>
    <property type="match status" value="1"/>
</dbReference>
<protein>
    <submittedName>
        <fullName evidence="5">SpaA isopeptide-forming pilin-related protein</fullName>
    </submittedName>
</protein>
<dbReference type="InterPro" id="IPR041033">
    <property type="entry name" value="SpaA_PFL_dom_1"/>
</dbReference>
<keyword evidence="6" id="KW-1185">Reference proteome</keyword>
<dbReference type="CDD" id="cd00198">
    <property type="entry name" value="vWFA"/>
    <property type="match status" value="1"/>
</dbReference>
<dbReference type="Gene3D" id="2.60.40.10">
    <property type="entry name" value="Immunoglobulins"/>
    <property type="match status" value="1"/>
</dbReference>
<dbReference type="InterPro" id="IPR002035">
    <property type="entry name" value="VWF_A"/>
</dbReference>
<evidence type="ECO:0000313" key="5">
    <source>
        <dbReference type="EMBL" id="MCP1111269.1"/>
    </source>
</evidence>
<feature type="region of interest" description="Disordered" evidence="1">
    <location>
        <begin position="175"/>
        <end position="228"/>
    </location>
</feature>
<evidence type="ECO:0000259" key="4">
    <source>
        <dbReference type="PROSITE" id="PS50234"/>
    </source>
</evidence>
<proteinExistence type="predicted"/>
<dbReference type="EMBL" id="JAMZFV010000027">
    <property type="protein sequence ID" value="MCP1111269.1"/>
    <property type="molecule type" value="Genomic_DNA"/>
</dbReference>
<sequence length="997" mass="110697">MYTKKRIMKLLICTCLTGILFTYPVFSALANPDENRYRFQIPIESLANNPETLSISNLSEEDYKDLPVLTENKELADLFLEWSQDTILYETRSLPQETGKIWIVFKPESKQWLVIGVNIASTNIQLSLQDEFGKHLMVHSLKSINTSLAETIADSPTETLDIAGQSLFLATLVEDNEQPTDEKTADEEVTNEVPQKETADDTTEVITSENESTSSAKGQIASRPGRDLDPTAATLYGYKKAEEIEDAEDIFQINVDIQGQPKTVTTTENMPVDIVLALDLSGSMGSGLFSRWAYLDQASRSIIDMFLASSDTASMDINIGIVGYSSFKDVAGGSRAHKTLHPLSKNAATLKGIFDYSFNGSKLDPANLRNSRVGGYSLGTGTNSQAGFIGAHEMLDARSEADRKTRQSIIIYLTDGMSERYYTRTPSAGGSYDETESENFQPALTEANNIKAKGSTIYTVALLASSETSPPQKARDLLENAASTPSKYVVAKDTKLKVAFQEIGNDIKETTWTIDHSSVTLTDPMSEYVTYLDTGYDGQPTKMEVSKDYGNTWEPLPTEGWNLKVGHETPTTLTAEITDYHSDYQYRLSYFIKVNASAYGQALHKDQTSGKNPETGISGVIANGYTYLSSDLVTEQEILVPTVYVPLQEEASITSRKWAVPTEPDIISPALGYWTIQVLFSGEDVSPQNPKIPVTNVTLVDTLSPYVMYAAELAGWVDLVGEKTLKGTTDWTPVQEVQPTYSREHNTITWPLGTLHDDDYDYRITYPVQVRDEYKGVMIHKDQTSGTNPEDGTDGVVANGRTWLTYYLEETYMEYDILVPTVYRDHLVDFSFTKIFTDKTGDKTLTGAKFQIQQCTNPYSHTHTDTSPCWGNPITQTSDTNGLVYFANIKVGEYLLKELESPFGFELPSGYWIVSIQSEDDITFKGYATSGILPPAVKVDSEGKYAIPNFHVFGLPFSGQKGILLILLTGLALTISGLVAYKFTHIQRRKTYDKEIY</sequence>
<evidence type="ECO:0000256" key="2">
    <source>
        <dbReference type="SAM" id="Phobius"/>
    </source>
</evidence>
<dbReference type="SUPFAM" id="SSF53300">
    <property type="entry name" value="vWA-like"/>
    <property type="match status" value="1"/>
</dbReference>
<feature type="domain" description="VWFA" evidence="4">
    <location>
        <begin position="273"/>
        <end position="507"/>
    </location>
</feature>
<keyword evidence="3" id="KW-0732">Signal</keyword>
<feature type="chain" id="PRO_5047175216" evidence="3">
    <location>
        <begin position="31"/>
        <end position="997"/>
    </location>
</feature>
<evidence type="ECO:0000256" key="1">
    <source>
        <dbReference type="SAM" id="MobiDB-lite"/>
    </source>
</evidence>
<dbReference type="Proteomes" id="UP001523565">
    <property type="component" value="Unassembled WGS sequence"/>
</dbReference>
<organism evidence="5 6">
    <name type="scientific">Ohessyouella blattaphilus</name>
    <dbReference type="NCBI Taxonomy" id="2949333"/>
    <lineage>
        <taxon>Bacteria</taxon>
        <taxon>Bacillati</taxon>
        <taxon>Bacillota</taxon>
        <taxon>Clostridia</taxon>
        <taxon>Lachnospirales</taxon>
        <taxon>Lachnospiraceae</taxon>
        <taxon>Ohessyouella</taxon>
    </lineage>
</organism>
<feature type="signal peptide" evidence="3">
    <location>
        <begin position="1"/>
        <end position="30"/>
    </location>
</feature>
<evidence type="ECO:0000313" key="6">
    <source>
        <dbReference type="Proteomes" id="UP001523565"/>
    </source>
</evidence>